<dbReference type="FunFam" id="1.20.1560.10:FF:000066">
    <property type="entry name" value="ABC multidrug transporter (Eurofung)"/>
    <property type="match status" value="1"/>
</dbReference>
<dbReference type="InterPro" id="IPR044746">
    <property type="entry name" value="ABCC_6TM_D1"/>
</dbReference>
<dbReference type="PROSITE" id="PS50893">
    <property type="entry name" value="ABC_TRANSPORTER_2"/>
    <property type="match status" value="2"/>
</dbReference>
<dbReference type="InterPro" id="IPR003439">
    <property type="entry name" value="ABC_transporter-like_ATP-bd"/>
</dbReference>
<keyword evidence="8 12" id="KW-1133">Transmembrane helix</keyword>
<feature type="transmembrane region" description="Helical" evidence="12">
    <location>
        <begin position="486"/>
        <end position="511"/>
    </location>
</feature>
<evidence type="ECO:0000259" key="13">
    <source>
        <dbReference type="PROSITE" id="PS50893"/>
    </source>
</evidence>
<feature type="transmembrane region" description="Helical" evidence="12">
    <location>
        <begin position="157"/>
        <end position="178"/>
    </location>
</feature>
<keyword evidence="3" id="KW-0813">Transport</keyword>
<gene>
    <name evidence="15" type="ORF">L207DRAFT_505728</name>
</gene>
<evidence type="ECO:0000313" key="15">
    <source>
        <dbReference type="EMBL" id="PMD48686.1"/>
    </source>
</evidence>
<evidence type="ECO:0000256" key="8">
    <source>
        <dbReference type="ARBA" id="ARBA00022989"/>
    </source>
</evidence>
<feature type="domain" description="ABC transporter" evidence="13">
    <location>
        <begin position="615"/>
        <end position="843"/>
    </location>
</feature>
<feature type="transmembrane region" description="Helical" evidence="12">
    <location>
        <begin position="1036"/>
        <end position="1054"/>
    </location>
</feature>
<feature type="transmembrane region" description="Helical" evidence="12">
    <location>
        <begin position="70"/>
        <end position="89"/>
    </location>
</feature>
<comment type="subcellular location">
    <subcellularLocation>
        <location evidence="1">Cell membrane</location>
        <topology evidence="1">Multi-pass membrane protein</topology>
    </subcellularLocation>
</comment>
<proteinExistence type="inferred from homology"/>
<dbReference type="InterPro" id="IPR050173">
    <property type="entry name" value="ABC_transporter_C-like"/>
</dbReference>
<accession>A0A2J6SD39</accession>
<evidence type="ECO:0000256" key="11">
    <source>
        <dbReference type="SAM" id="MobiDB-lite"/>
    </source>
</evidence>
<feature type="transmembrane region" description="Helical" evidence="12">
    <location>
        <begin position="402"/>
        <end position="424"/>
    </location>
</feature>
<evidence type="ECO:0000256" key="9">
    <source>
        <dbReference type="ARBA" id="ARBA00023136"/>
    </source>
</evidence>
<keyword evidence="4" id="KW-1003">Cell membrane</keyword>
<dbReference type="GO" id="GO:0016887">
    <property type="term" value="F:ATP hydrolysis activity"/>
    <property type="evidence" value="ECO:0007669"/>
    <property type="project" value="InterPro"/>
</dbReference>
<evidence type="ECO:0000259" key="14">
    <source>
        <dbReference type="PROSITE" id="PS50929"/>
    </source>
</evidence>
<dbReference type="Pfam" id="PF00005">
    <property type="entry name" value="ABC_tran"/>
    <property type="match status" value="2"/>
</dbReference>
<dbReference type="Gene3D" id="1.20.1560.10">
    <property type="entry name" value="ABC transporter type 1, transmembrane domain"/>
    <property type="match status" value="2"/>
</dbReference>
<feature type="transmembrane region" description="Helical" evidence="12">
    <location>
        <begin position="95"/>
        <end position="116"/>
    </location>
</feature>
<dbReference type="InterPro" id="IPR003593">
    <property type="entry name" value="AAA+_ATPase"/>
</dbReference>
<keyword evidence="9 12" id="KW-0472">Membrane</keyword>
<feature type="transmembrane region" description="Helical" evidence="12">
    <location>
        <begin position="939"/>
        <end position="965"/>
    </location>
</feature>
<dbReference type="InterPro" id="IPR017871">
    <property type="entry name" value="ABC_transporter-like_CS"/>
</dbReference>
<feature type="transmembrane region" description="Helical" evidence="12">
    <location>
        <begin position="457"/>
        <end position="474"/>
    </location>
</feature>
<dbReference type="Gene3D" id="3.40.50.300">
    <property type="entry name" value="P-loop containing nucleotide triphosphate hydrolases"/>
    <property type="match status" value="2"/>
</dbReference>
<dbReference type="InterPro" id="IPR036640">
    <property type="entry name" value="ABC1_TM_sf"/>
</dbReference>
<dbReference type="FunFam" id="3.40.50.300:FF:000838">
    <property type="entry name" value="ABC multidrug transporter (Eurofung)"/>
    <property type="match status" value="1"/>
</dbReference>
<dbReference type="CDD" id="cd03244">
    <property type="entry name" value="ABCC_MRP_domain2"/>
    <property type="match status" value="1"/>
</dbReference>
<dbReference type="SUPFAM" id="SSF90123">
    <property type="entry name" value="ABC transporter transmembrane region"/>
    <property type="match status" value="2"/>
</dbReference>
<dbReference type="InterPro" id="IPR044726">
    <property type="entry name" value="ABCC_6TM_D2"/>
</dbReference>
<dbReference type="GO" id="GO:0005524">
    <property type="term" value="F:ATP binding"/>
    <property type="evidence" value="ECO:0007669"/>
    <property type="project" value="UniProtKB-KW"/>
</dbReference>
<keyword evidence="5 12" id="KW-0812">Transmembrane</keyword>
<keyword evidence="7 15" id="KW-0067">ATP-binding</keyword>
<feature type="domain" description="ABC transmembrane type-1" evidence="14">
    <location>
        <begin position="276"/>
        <end position="550"/>
    </location>
</feature>
<feature type="transmembrane region" description="Helical" evidence="12">
    <location>
        <begin position="255"/>
        <end position="284"/>
    </location>
</feature>
<dbReference type="Pfam" id="PF00664">
    <property type="entry name" value="ABC_membrane"/>
    <property type="match status" value="1"/>
</dbReference>
<protein>
    <submittedName>
        <fullName evidence="15">Putative ATP-binding cassette transporter</fullName>
    </submittedName>
</protein>
<evidence type="ECO:0000313" key="16">
    <source>
        <dbReference type="Proteomes" id="UP000235786"/>
    </source>
</evidence>
<feature type="domain" description="ABC transporter" evidence="13">
    <location>
        <begin position="1217"/>
        <end position="1449"/>
    </location>
</feature>
<dbReference type="InterPro" id="IPR056227">
    <property type="entry name" value="TMD0_ABC"/>
</dbReference>
<evidence type="ECO:0000256" key="2">
    <source>
        <dbReference type="ARBA" id="ARBA00009726"/>
    </source>
</evidence>
<evidence type="ECO:0000256" key="1">
    <source>
        <dbReference type="ARBA" id="ARBA00004651"/>
    </source>
</evidence>
<name>A0A2J6SD39_HYAVF</name>
<comment type="similarity">
    <text evidence="2">Belongs to the ABC transporter superfamily. ABCC family. Conjugate transporter (TC 3.A.1.208) subfamily.</text>
</comment>
<dbReference type="PANTHER" id="PTHR24223:SF269">
    <property type="entry name" value="ABC MULTIDRUG TRANSPORTER (EUROFUNG)-RELATED"/>
    <property type="match status" value="1"/>
</dbReference>
<dbReference type="GO" id="GO:0140359">
    <property type="term" value="F:ABC-type transporter activity"/>
    <property type="evidence" value="ECO:0007669"/>
    <property type="project" value="InterPro"/>
</dbReference>
<evidence type="ECO:0000256" key="3">
    <source>
        <dbReference type="ARBA" id="ARBA00022448"/>
    </source>
</evidence>
<evidence type="ECO:0000256" key="12">
    <source>
        <dbReference type="SAM" id="Phobius"/>
    </source>
</evidence>
<evidence type="ECO:0000256" key="10">
    <source>
        <dbReference type="ARBA" id="ARBA00023180"/>
    </source>
</evidence>
<dbReference type="FunFam" id="1.20.1560.10:FF:000055">
    <property type="entry name" value="ABC multidrug transporter (Eurofung)"/>
    <property type="match status" value="1"/>
</dbReference>
<keyword evidence="16" id="KW-1185">Reference proteome</keyword>
<dbReference type="PANTHER" id="PTHR24223">
    <property type="entry name" value="ATP-BINDING CASSETTE SUB-FAMILY C"/>
    <property type="match status" value="1"/>
</dbReference>
<dbReference type="CDD" id="cd18580">
    <property type="entry name" value="ABC_6TM_ABCC_D2"/>
    <property type="match status" value="1"/>
</dbReference>
<reference evidence="15 16" key="1">
    <citation type="submission" date="2016-04" db="EMBL/GenBank/DDBJ databases">
        <title>A degradative enzymes factory behind the ericoid mycorrhizal symbiosis.</title>
        <authorList>
            <consortium name="DOE Joint Genome Institute"/>
            <person name="Martino E."/>
            <person name="Morin E."/>
            <person name="Grelet G."/>
            <person name="Kuo A."/>
            <person name="Kohler A."/>
            <person name="Daghino S."/>
            <person name="Barry K."/>
            <person name="Choi C."/>
            <person name="Cichocki N."/>
            <person name="Clum A."/>
            <person name="Copeland A."/>
            <person name="Hainaut M."/>
            <person name="Haridas S."/>
            <person name="Labutti K."/>
            <person name="Lindquist E."/>
            <person name="Lipzen A."/>
            <person name="Khouja H.-R."/>
            <person name="Murat C."/>
            <person name="Ohm R."/>
            <person name="Olson A."/>
            <person name="Spatafora J."/>
            <person name="Veneault-Fourrey C."/>
            <person name="Henrissat B."/>
            <person name="Grigoriev I."/>
            <person name="Martin F."/>
            <person name="Perotto S."/>
        </authorList>
    </citation>
    <scope>NUCLEOTIDE SEQUENCE [LARGE SCALE GENOMIC DNA]</scope>
    <source>
        <strain evidence="15 16">F</strain>
    </source>
</reference>
<sequence>MSPNRTSLAYSLDAFGPTIPEGFDFTLLFQNSLLSILPSALLLLILPVRIWSLRGKTRKVHRSLIYENKLLFLVVFALMQTALLVLYSLKPALRTRATVAAAVLTLVDALGLCLLSHAEHLYSVRPSAIINIYLLVTLIFDIARARTLWLHDMGAKSLAAVFSSTVGVKVMVLVIEAVEKRSILLDHYRYSSPEVTSGIYSRSFFWWLNTLMRTGFRRVLSNEDLYPIEDSMTSRVLLNRGQEVWKNADKTRQRALFWSTLWATKSAFAYCIFPRICLIGFRYAQPFLISRTVNFASSPEEPESIGWALTGAFGLVFLGLAIATGSYYHMTYRYVTTVRGTLVGMIYSKTMDLSITALDESVAVTLMASDTETICQGLTNVHELWAVPIELGIALWLLERQLGLAFLAPGAVAMFSMAGIAMMAKYMGTAQKVWIEGIQTRVDVTASMLGSMKSVKMLGFVSLLTNIIQGLRITELRLSSLFRKLLCVRVFLGNSVTTLAPLFTFAVFVAVAHSTGRTLNTASAYTALSLISLLESPMNTLVSTIPMLNAAMACFARVESFLKSDARRDDRLPLLGPGESEDDSSSPAGTDIELETIRPVMPGSKINPGAMNVMITTQNASFSWDLDGQPAVFDLSFTLQRHQFCFIIGPVGSGKSTILKGLLGETPASKGFVYQNFQEISFVGQTPWIRNGTIQENILGISLFEETWYNQVVNACGLDGDVSILPKGHATPVGSAGISLSGGQKQRLALARALYARNELVMLDDIFSGLDAETEEHIFNKLLGKNGLFRKLGTTVLLATHAVHRLSYSNHVIAMSGDGRIMEQGSFEQLRNAGGYVQSLATRIKTESTRSSAEKRTDVSPRLAPFKPDHDEEIEELNRQTGDFAVYSYYFGSIGWITTAMFFAFVVLFGVSSKMTEFLITFWTKAVAAHGNEVNGFYIGLYALLAFLGLLGLVLAVAQLALAMVPKSASILHERLLTTVMGAPLSFFTKTDTGTTTNRFSQDMTIIDTELPYSLVDLALSIMTTIMGAILMCLSAGYFAAMMPPVILSVWVLQKYYLRTSRQMRLLDLEAKSPLYSHFLESLTGLVEIRAFGWSDNFLTRNLELLDTSQKPYYLLFCIQRWLSFILDLMVMVLAVILMVLVVKLRENITPGYVGLALLNVMSFNQSLAMIIKNWTQLETSIGAIARLMSFSSQTVSENLPRENESVPDNWPLHGTVEFKNVSASYTPGGNPVIRNLNMSIKAGEKIGICGRSGSGKSSLITTLFRMLEISEESMITIDGIDITSIPRDTVRSRLNAIPQEPFFVKGTVRSNADPFRQHTDAAIIVAIQKVHLWDLVRNKGGLDTELDSEFFSHGQRQLFCLARAILRKSKMVILDEATSNVDSKSDELMQKVIREEFKACTIIAVAHRLDTILDFDKIALLGAGELKELDTPRALLARPSAFKELYDS</sequence>
<feature type="domain" description="ABC transmembrane type-1" evidence="14">
    <location>
        <begin position="904"/>
        <end position="1180"/>
    </location>
</feature>
<evidence type="ECO:0000256" key="6">
    <source>
        <dbReference type="ARBA" id="ARBA00022741"/>
    </source>
</evidence>
<feature type="transmembrane region" description="Helical" evidence="12">
    <location>
        <begin position="32"/>
        <end position="50"/>
    </location>
</feature>
<dbReference type="PROSITE" id="PS50929">
    <property type="entry name" value="ABC_TM1F"/>
    <property type="match status" value="2"/>
</dbReference>
<dbReference type="Pfam" id="PF24357">
    <property type="entry name" value="TMD0_ABC"/>
    <property type="match status" value="1"/>
</dbReference>
<evidence type="ECO:0000256" key="7">
    <source>
        <dbReference type="ARBA" id="ARBA00022840"/>
    </source>
</evidence>
<dbReference type="FunFam" id="3.40.50.300:FF:001854">
    <property type="entry name" value="ABC multidrug transporter (Eurofung)"/>
    <property type="match status" value="1"/>
</dbReference>
<evidence type="ECO:0000256" key="5">
    <source>
        <dbReference type="ARBA" id="ARBA00022692"/>
    </source>
</evidence>
<dbReference type="SMART" id="SM00382">
    <property type="entry name" value="AAA"/>
    <property type="match status" value="2"/>
</dbReference>
<feature type="region of interest" description="Disordered" evidence="11">
    <location>
        <begin position="572"/>
        <end position="591"/>
    </location>
</feature>
<dbReference type="EMBL" id="KZ613937">
    <property type="protein sequence ID" value="PMD48686.1"/>
    <property type="molecule type" value="Genomic_DNA"/>
</dbReference>
<dbReference type="InterPro" id="IPR011527">
    <property type="entry name" value="ABC1_TM_dom"/>
</dbReference>
<organism evidence="15 16">
    <name type="scientific">Hyaloscypha variabilis (strain UAMH 11265 / GT02V1 / F)</name>
    <name type="common">Meliniomyces variabilis</name>
    <dbReference type="NCBI Taxonomy" id="1149755"/>
    <lineage>
        <taxon>Eukaryota</taxon>
        <taxon>Fungi</taxon>
        <taxon>Dikarya</taxon>
        <taxon>Ascomycota</taxon>
        <taxon>Pezizomycotina</taxon>
        <taxon>Leotiomycetes</taxon>
        <taxon>Helotiales</taxon>
        <taxon>Hyaloscyphaceae</taxon>
        <taxon>Hyaloscypha</taxon>
        <taxon>Hyaloscypha variabilis</taxon>
    </lineage>
</organism>
<keyword evidence="6" id="KW-0547">Nucleotide-binding</keyword>
<feature type="transmembrane region" description="Helical" evidence="12">
    <location>
        <begin position="1113"/>
        <end position="1141"/>
    </location>
</feature>
<evidence type="ECO:0000256" key="4">
    <source>
        <dbReference type="ARBA" id="ARBA00022475"/>
    </source>
</evidence>
<dbReference type="STRING" id="1149755.A0A2J6SD39"/>
<feature type="transmembrane region" description="Helical" evidence="12">
    <location>
        <begin position="889"/>
        <end position="911"/>
    </location>
</feature>
<dbReference type="OrthoDB" id="6500128at2759"/>
<dbReference type="CDD" id="cd03250">
    <property type="entry name" value="ABCC_MRP_domain1"/>
    <property type="match status" value="1"/>
</dbReference>
<feature type="transmembrane region" description="Helical" evidence="12">
    <location>
        <begin position="304"/>
        <end position="323"/>
    </location>
</feature>
<feature type="transmembrane region" description="Helical" evidence="12">
    <location>
        <begin position="128"/>
        <end position="145"/>
    </location>
</feature>
<dbReference type="GO" id="GO:0005886">
    <property type="term" value="C:plasma membrane"/>
    <property type="evidence" value="ECO:0007669"/>
    <property type="project" value="UniProtKB-SubCell"/>
</dbReference>
<dbReference type="CDD" id="cd18579">
    <property type="entry name" value="ABC_6TM_ABCC_D1"/>
    <property type="match status" value="1"/>
</dbReference>
<dbReference type="SUPFAM" id="SSF52540">
    <property type="entry name" value="P-loop containing nucleoside triphosphate hydrolases"/>
    <property type="match status" value="2"/>
</dbReference>
<keyword evidence="10" id="KW-0325">Glycoprotein</keyword>
<dbReference type="PROSITE" id="PS00211">
    <property type="entry name" value="ABC_TRANSPORTER_1"/>
    <property type="match status" value="2"/>
</dbReference>
<dbReference type="InterPro" id="IPR027417">
    <property type="entry name" value="P-loop_NTPase"/>
</dbReference>
<dbReference type="Proteomes" id="UP000235786">
    <property type="component" value="Unassembled WGS sequence"/>
</dbReference>